<keyword evidence="3" id="KW-0645">Protease</keyword>
<comment type="function">
    <text evidence="1">Removes the N-terminal methionine from nascent proteins. The N-terminal methionine is often cleaved when the second residue in the primary sequence is small and uncharged (Met-Ala-, Cys, Gly, Pro, Ser, Thr, or Val). Requires deformylation of the N(alpha)-formylated initiator methionine before it can be hydrolyzed.</text>
</comment>
<dbReference type="Gene3D" id="3.90.230.10">
    <property type="entry name" value="Creatinase/methionine aminopeptidase superfamily"/>
    <property type="match status" value="1"/>
</dbReference>
<dbReference type="GO" id="GO:0006508">
    <property type="term" value="P:proteolysis"/>
    <property type="evidence" value="ECO:0007669"/>
    <property type="project" value="InterPro"/>
</dbReference>
<dbReference type="EMBL" id="LQYN01000010">
    <property type="protein sequence ID" value="KYD11031.1"/>
    <property type="molecule type" value="Genomic_DNA"/>
</dbReference>
<dbReference type="SUPFAM" id="SSF55920">
    <property type="entry name" value="Creatinase/aminopeptidase"/>
    <property type="match status" value="1"/>
</dbReference>
<dbReference type="KEGG" id="hspo:JGZ69_08390"/>
<dbReference type="GO" id="GO:0070006">
    <property type="term" value="F:metalloaminopeptidase activity"/>
    <property type="evidence" value="ECO:0007669"/>
    <property type="project" value="InterPro"/>
</dbReference>
<keyword evidence="3" id="KW-0378">Hydrolase</keyword>
<dbReference type="Proteomes" id="UP000595512">
    <property type="component" value="Chromosome"/>
</dbReference>
<dbReference type="EMBL" id="CP066701">
    <property type="protein sequence ID" value="QQX26791.1"/>
    <property type="molecule type" value="Genomic_DNA"/>
</dbReference>
<accession>A0A150LFA1</accession>
<gene>
    <name evidence="3" type="ORF">B4102_0091</name>
    <name evidence="4" type="ORF">JGZ69_08390</name>
</gene>
<name>A0A150LFA1_9BACI</name>
<evidence type="ECO:0000313" key="6">
    <source>
        <dbReference type="Proteomes" id="UP000595512"/>
    </source>
</evidence>
<evidence type="ECO:0000259" key="2">
    <source>
        <dbReference type="Pfam" id="PF00557"/>
    </source>
</evidence>
<feature type="domain" description="Peptidase M24" evidence="2">
    <location>
        <begin position="2"/>
        <end position="42"/>
    </location>
</feature>
<dbReference type="Proteomes" id="UP000075666">
    <property type="component" value="Unassembled WGS sequence"/>
</dbReference>
<dbReference type="PATRIC" id="fig|46224.3.peg.446"/>
<reference evidence="3 5" key="1">
    <citation type="submission" date="2016-01" db="EMBL/GenBank/DDBJ databases">
        <title>Genome Sequences of Twelve Sporeforming Bacillus Species Isolated from Foods.</title>
        <authorList>
            <person name="Berendsen E.M."/>
            <person name="Wells-Bennik M.H."/>
            <person name="Krawcyk A.O."/>
            <person name="De Jong A."/>
            <person name="Holsappel S."/>
            <person name="Eijlander R.T."/>
            <person name="Kuipers O.P."/>
        </authorList>
    </citation>
    <scope>NUCLEOTIDE SEQUENCE [LARGE SCALE GENOMIC DNA]</scope>
    <source>
        <strain evidence="3 5">B4102</strain>
    </source>
</reference>
<keyword evidence="5" id="KW-1185">Reference proteome</keyword>
<dbReference type="InterPro" id="IPR036005">
    <property type="entry name" value="Creatinase/aminopeptidase-like"/>
</dbReference>
<evidence type="ECO:0000313" key="5">
    <source>
        <dbReference type="Proteomes" id="UP000075666"/>
    </source>
</evidence>
<dbReference type="OrthoDB" id="9802055at2"/>
<organism evidence="3 5">
    <name type="scientific">Heyndrickxia sporothermodurans</name>
    <dbReference type="NCBI Taxonomy" id="46224"/>
    <lineage>
        <taxon>Bacteria</taxon>
        <taxon>Bacillati</taxon>
        <taxon>Bacillota</taxon>
        <taxon>Bacilli</taxon>
        <taxon>Bacillales</taxon>
        <taxon>Bacillaceae</taxon>
        <taxon>Heyndrickxia</taxon>
    </lineage>
</organism>
<dbReference type="AlphaFoldDB" id="A0A150LFA1"/>
<evidence type="ECO:0000313" key="3">
    <source>
        <dbReference type="EMBL" id="KYD11031.1"/>
    </source>
</evidence>
<keyword evidence="3" id="KW-0031">Aminopeptidase</keyword>
<dbReference type="EC" id="3.4.11.18" evidence="3"/>
<dbReference type="Pfam" id="PF00557">
    <property type="entry name" value="Peptidase_M24"/>
    <property type="match status" value="1"/>
</dbReference>
<dbReference type="PROSITE" id="PS00680">
    <property type="entry name" value="MAP_1"/>
    <property type="match status" value="1"/>
</dbReference>
<dbReference type="STRING" id="46224.B4102_0091"/>
<reference evidence="4 6" key="2">
    <citation type="submission" date="2020-12" db="EMBL/GenBank/DDBJ databases">
        <title>Taxonomic evaluation of the Bacillus sporothermodurans group of bacteria based on whole genome sequences.</title>
        <authorList>
            <person name="Fiedler G."/>
            <person name="Herbstmann A.-D."/>
            <person name="Doll E."/>
            <person name="Wenning M."/>
            <person name="Brinks E."/>
            <person name="Kabisch J."/>
            <person name="Breitenwieser F."/>
            <person name="Lappann M."/>
            <person name="Boehnlein C."/>
            <person name="Franz C."/>
        </authorList>
    </citation>
    <scope>NUCLEOTIDE SEQUENCE [LARGE SCALE GENOMIC DNA]</scope>
    <source>
        <strain evidence="4 6">DSM 10599</strain>
    </source>
</reference>
<sequence>MRLSNISHAIQIFEKNHGFSIVREYAGHGIGQELHEDPLIPHYGPPTIGTRVKVV</sequence>
<proteinExistence type="predicted"/>
<dbReference type="GO" id="GO:0004239">
    <property type="term" value="F:initiator methionyl aminopeptidase activity"/>
    <property type="evidence" value="ECO:0007669"/>
    <property type="project" value="UniProtKB-EC"/>
</dbReference>
<evidence type="ECO:0000313" key="4">
    <source>
        <dbReference type="EMBL" id="QQX26791.1"/>
    </source>
</evidence>
<evidence type="ECO:0000256" key="1">
    <source>
        <dbReference type="ARBA" id="ARBA00002521"/>
    </source>
</evidence>
<dbReference type="InterPro" id="IPR002467">
    <property type="entry name" value="Pept_M24A_MAP1"/>
</dbReference>
<protein>
    <submittedName>
        <fullName evidence="4">M24 family metallopeptidase</fullName>
    </submittedName>
    <submittedName>
        <fullName evidence="3">Methionine aminopeptidase</fullName>
        <ecNumber evidence="3">3.4.11.18</ecNumber>
    </submittedName>
</protein>
<dbReference type="InterPro" id="IPR000994">
    <property type="entry name" value="Pept_M24"/>
</dbReference>